<evidence type="ECO:0000259" key="1">
    <source>
        <dbReference type="Pfam" id="PF22936"/>
    </source>
</evidence>
<reference evidence="2" key="1">
    <citation type="journal article" date="2012" name="Nat. Biotechnol.">
        <title>Draft genome sequence of pigeonpea (Cajanus cajan), an orphan legume crop of resource-poor farmers.</title>
        <authorList>
            <person name="Varshney R.K."/>
            <person name="Chen W."/>
            <person name="Li Y."/>
            <person name="Bharti A.K."/>
            <person name="Saxena R.K."/>
            <person name="Schlueter J.A."/>
            <person name="Donoghue M.T."/>
            <person name="Azam S."/>
            <person name="Fan G."/>
            <person name="Whaley A.M."/>
            <person name="Farmer A.D."/>
            <person name="Sheridan J."/>
            <person name="Iwata A."/>
            <person name="Tuteja R."/>
            <person name="Penmetsa R.V."/>
            <person name="Wu W."/>
            <person name="Upadhyaya H.D."/>
            <person name="Yang S.P."/>
            <person name="Shah T."/>
            <person name="Saxena K.B."/>
            <person name="Michael T."/>
            <person name="McCombie W.R."/>
            <person name="Yang B."/>
            <person name="Zhang G."/>
            <person name="Yang H."/>
            <person name="Wang J."/>
            <person name="Spillane C."/>
            <person name="Cook D.R."/>
            <person name="May G.D."/>
            <person name="Xu X."/>
            <person name="Jackson S.A."/>
        </authorList>
    </citation>
    <scope>NUCLEOTIDE SEQUENCE [LARGE SCALE GENOMIC DNA]</scope>
</reference>
<dbReference type="AlphaFoldDB" id="A0A151UGR0"/>
<keyword evidence="3" id="KW-1185">Reference proteome</keyword>
<gene>
    <name evidence="2" type="ORF">KK1_048073</name>
</gene>
<organism evidence="2 3">
    <name type="scientific">Cajanus cajan</name>
    <name type="common">Pigeon pea</name>
    <name type="synonym">Cajanus indicus</name>
    <dbReference type="NCBI Taxonomy" id="3821"/>
    <lineage>
        <taxon>Eukaryota</taxon>
        <taxon>Viridiplantae</taxon>
        <taxon>Streptophyta</taxon>
        <taxon>Embryophyta</taxon>
        <taxon>Tracheophyta</taxon>
        <taxon>Spermatophyta</taxon>
        <taxon>Magnoliopsida</taxon>
        <taxon>eudicotyledons</taxon>
        <taxon>Gunneridae</taxon>
        <taxon>Pentapetalae</taxon>
        <taxon>rosids</taxon>
        <taxon>fabids</taxon>
        <taxon>Fabales</taxon>
        <taxon>Fabaceae</taxon>
        <taxon>Papilionoideae</taxon>
        <taxon>50 kb inversion clade</taxon>
        <taxon>NPAAA clade</taxon>
        <taxon>indigoferoid/millettioid clade</taxon>
        <taxon>Phaseoleae</taxon>
        <taxon>Cajanus</taxon>
    </lineage>
</organism>
<dbReference type="Proteomes" id="UP000075243">
    <property type="component" value="Unassembled WGS sequence"/>
</dbReference>
<evidence type="ECO:0000313" key="3">
    <source>
        <dbReference type="Proteomes" id="UP000075243"/>
    </source>
</evidence>
<dbReference type="Gramene" id="C.cajan_44933.t">
    <property type="protein sequence ID" value="C.cajan_44933.t"/>
    <property type="gene ID" value="C.cajan_44933"/>
</dbReference>
<dbReference type="EMBL" id="AGCT01052205">
    <property type="protein sequence ID" value="KYP78470.1"/>
    <property type="molecule type" value="Genomic_DNA"/>
</dbReference>
<evidence type="ECO:0000313" key="2">
    <source>
        <dbReference type="EMBL" id="KYP78470.1"/>
    </source>
</evidence>
<dbReference type="Pfam" id="PF22936">
    <property type="entry name" value="Pol_BBD"/>
    <property type="match status" value="1"/>
</dbReference>
<feature type="domain" description="Retrovirus-related Pol polyprotein from transposon TNT 1-94-like beta-barrel" evidence="1">
    <location>
        <begin position="13"/>
        <end position="63"/>
    </location>
</feature>
<proteinExistence type="predicted"/>
<comment type="caution">
    <text evidence="2">The sequence shown here is derived from an EMBL/GenBank/DDBJ whole genome shotgun (WGS) entry which is preliminary data.</text>
</comment>
<name>A0A151UGR0_CAJCA</name>
<dbReference type="InterPro" id="IPR054722">
    <property type="entry name" value="PolX-like_BBD"/>
</dbReference>
<sequence length="145" mass="16282">MAGKQIFDKGHTWGLDSGASHHMTPLHSLFENLRSINAAFYITVPTGDRVVVDRMGTITLNNNIKLHVTYSAHNCVIQDQTTRRMIGLGDSCDGIYILKSTTMGSSLVAVHEDATNLWHARMVWVYLLKEKSETLNILMNFCNMI</sequence>
<protein>
    <recommendedName>
        <fullName evidence="1">Retrovirus-related Pol polyprotein from transposon TNT 1-94-like beta-barrel domain-containing protein</fullName>
    </recommendedName>
</protein>
<accession>A0A151UGR0</accession>